<dbReference type="EMBL" id="DSRU01000293">
    <property type="protein sequence ID" value="HFN00116.1"/>
    <property type="molecule type" value="Genomic_DNA"/>
</dbReference>
<dbReference type="SUPFAM" id="SSF53955">
    <property type="entry name" value="Lysozyme-like"/>
    <property type="match status" value="1"/>
</dbReference>
<feature type="transmembrane region" description="Helical" evidence="2">
    <location>
        <begin position="55"/>
        <end position="75"/>
    </location>
</feature>
<protein>
    <submittedName>
        <fullName evidence="5">DUF4231 domain-containing protein</fullName>
    </submittedName>
</protein>
<dbReference type="GO" id="GO:0004568">
    <property type="term" value="F:chitinase activity"/>
    <property type="evidence" value="ECO:0007669"/>
    <property type="project" value="InterPro"/>
</dbReference>
<keyword evidence="2" id="KW-1133">Transmembrane helix</keyword>
<dbReference type="Gene3D" id="3.90.70.10">
    <property type="entry name" value="Cysteine proteinases"/>
    <property type="match status" value="1"/>
</dbReference>
<dbReference type="InterPro" id="IPR025325">
    <property type="entry name" value="DUF4231"/>
</dbReference>
<feature type="coiled-coil region" evidence="1">
    <location>
        <begin position="161"/>
        <end position="188"/>
    </location>
</feature>
<sequence>MAKKKTYHEYLRQKLGELIDDIELPDLYRESLKERWLDQVIWADKKADQSRRWHYRLRLTTIIGGVILPALVGISVQLGRNNEVAKWLPHVAFALSQVIAISAAIEEFCRFGDRWRDYRRMSEDLKAEGWNYLQSSGGYSNLRSHEENFPLFAGAVESIIKQDVQNYISELMKQQAKQEQEIESFLENARTVSRDPNLIARMDPNYQTPIPAYAPEMAEASAETYAPVASDEPVFAYTPAEETDATFEAYPNGSASYVTTEDLEAETDGEADTPISADAIEGVLAAASSLSTKPGTSAQAVATMKIVKDTVLKLSAASASTLGEDQKFAIASGTTVEVLAYKQADDKHFYITFSQGFGPGNRNTWYVYSNHVEVTLRSGQRLSITPPVVTPRPPASNNGVVKLAVPYLSQLDNSKNPFGSCNVTSIAMCLKYFGVPQKNPRKQFEDELQDWLEARGLRRHSPHDLAKAAEAYGCDDNFNSRATLEQLKQWLAQGNPAVIHGYFTSYGHIVCVIGYNERGLIAHDPYGEWIPGGYRRNDRSNPERGKALTYSYKMIRETCMTGGEFWVHFISRPGHKPATKGGIQPIQLPKENRGNDRLITIIGGGGSGSKTIHQLITAEQLLEIAGSSGYRERLRAFAPGVNETLNKFEINTPLRIAHFLAQVMHESGGFRYVREIWGPNKWQVRYEGRRDLGNIQPGDGKRFLGRGLIQLTGRANYEKFSKAIGVDCVAKPELVEQAPYAIMAAGWFWDTNNINKLADQDNLLAVTRRINGGTNGLDDRARYLKKAKAVLRA</sequence>
<name>A0A7C3PHN6_9CYAN</name>
<keyword evidence="1" id="KW-0175">Coiled coil</keyword>
<accession>A0A7C3PHN6</accession>
<evidence type="ECO:0000256" key="2">
    <source>
        <dbReference type="SAM" id="Phobius"/>
    </source>
</evidence>
<reference evidence="5" key="1">
    <citation type="journal article" date="2020" name="mSystems">
        <title>Genome- and Community-Level Interaction Insights into Carbon Utilization and Element Cycling Functions of Hydrothermarchaeota in Hydrothermal Sediment.</title>
        <authorList>
            <person name="Zhou Z."/>
            <person name="Liu Y."/>
            <person name="Xu W."/>
            <person name="Pan J."/>
            <person name="Luo Z.H."/>
            <person name="Li M."/>
        </authorList>
    </citation>
    <scope>NUCLEOTIDE SEQUENCE [LARGE SCALE GENOMIC DNA]</scope>
    <source>
        <strain evidence="5">SpSt-418</strain>
    </source>
</reference>
<dbReference type="NCBIfam" id="NF033634">
    <property type="entry name" value="SLATT_1"/>
    <property type="match status" value="1"/>
</dbReference>
<keyword evidence="2" id="KW-0812">Transmembrane</keyword>
<gene>
    <name evidence="5" type="ORF">ENR64_20630</name>
</gene>
<dbReference type="Pfam" id="PF00182">
    <property type="entry name" value="Glyco_hydro_19"/>
    <property type="match status" value="1"/>
</dbReference>
<evidence type="ECO:0000256" key="1">
    <source>
        <dbReference type="SAM" id="Coils"/>
    </source>
</evidence>
<dbReference type="InterPro" id="IPR039564">
    <property type="entry name" value="Peptidase_C39-like"/>
</dbReference>
<dbReference type="GO" id="GO:0006032">
    <property type="term" value="P:chitin catabolic process"/>
    <property type="evidence" value="ECO:0007669"/>
    <property type="project" value="InterPro"/>
</dbReference>
<dbReference type="InterPro" id="IPR052354">
    <property type="entry name" value="Cell_Wall_Dynamics_Protein"/>
</dbReference>
<dbReference type="GO" id="GO:0016998">
    <property type="term" value="P:cell wall macromolecule catabolic process"/>
    <property type="evidence" value="ECO:0007669"/>
    <property type="project" value="InterPro"/>
</dbReference>
<dbReference type="Gene3D" id="1.10.530.10">
    <property type="match status" value="1"/>
</dbReference>
<organism evidence="5">
    <name type="scientific">Oscillatoriales cyanobacterium SpSt-418</name>
    <dbReference type="NCBI Taxonomy" id="2282169"/>
    <lineage>
        <taxon>Bacteria</taxon>
        <taxon>Bacillati</taxon>
        <taxon>Cyanobacteriota</taxon>
        <taxon>Cyanophyceae</taxon>
        <taxon>Oscillatoriophycideae</taxon>
        <taxon>Oscillatoriales</taxon>
    </lineage>
</organism>
<dbReference type="Pfam" id="PF13529">
    <property type="entry name" value="Peptidase_C39_2"/>
    <property type="match status" value="1"/>
</dbReference>
<feature type="domain" description="Peptidase C39-like" evidence="4">
    <location>
        <begin position="403"/>
        <end position="526"/>
    </location>
</feature>
<evidence type="ECO:0000259" key="4">
    <source>
        <dbReference type="Pfam" id="PF13529"/>
    </source>
</evidence>
<dbReference type="AlphaFoldDB" id="A0A7C3PHN6"/>
<keyword evidence="2" id="KW-0472">Membrane</keyword>
<proteinExistence type="predicted"/>
<feature type="domain" description="Glycoside hydrolase family 19 catalytic" evidence="3">
    <location>
        <begin position="655"/>
        <end position="758"/>
    </location>
</feature>
<dbReference type="PANTHER" id="PTHR34408:SF1">
    <property type="entry name" value="GLYCOSYL HYDROLASE FAMILY 19 DOMAIN-CONTAINING PROTEIN HI_1415"/>
    <property type="match status" value="1"/>
</dbReference>
<evidence type="ECO:0000259" key="3">
    <source>
        <dbReference type="Pfam" id="PF00182"/>
    </source>
</evidence>
<dbReference type="InterPro" id="IPR023346">
    <property type="entry name" value="Lysozyme-like_dom_sf"/>
</dbReference>
<dbReference type="PANTHER" id="PTHR34408">
    <property type="entry name" value="FAMILY PROTEIN, PUTATIVE-RELATED"/>
    <property type="match status" value="1"/>
</dbReference>
<evidence type="ECO:0000313" key="5">
    <source>
        <dbReference type="EMBL" id="HFN00116.1"/>
    </source>
</evidence>
<dbReference type="Pfam" id="PF14015">
    <property type="entry name" value="DUF4231"/>
    <property type="match status" value="1"/>
</dbReference>
<dbReference type="InterPro" id="IPR000726">
    <property type="entry name" value="Glyco_hydro_19_cat"/>
</dbReference>
<comment type="caution">
    <text evidence="5">The sequence shown here is derived from an EMBL/GenBank/DDBJ whole genome shotgun (WGS) entry which is preliminary data.</text>
</comment>